<evidence type="ECO:0000313" key="1">
    <source>
        <dbReference type="EMBL" id="TKR88984.1"/>
    </source>
</evidence>
<dbReference type="AlphaFoldDB" id="A0A4U5P059"/>
<accession>A0A4U5P059</accession>
<protein>
    <submittedName>
        <fullName evidence="1">Uncharacterized protein</fullName>
    </submittedName>
</protein>
<organism evidence="1 2">
    <name type="scientific">Steinernema carpocapsae</name>
    <name type="common">Entomopathogenic nematode</name>
    <dbReference type="NCBI Taxonomy" id="34508"/>
    <lineage>
        <taxon>Eukaryota</taxon>
        <taxon>Metazoa</taxon>
        <taxon>Ecdysozoa</taxon>
        <taxon>Nematoda</taxon>
        <taxon>Chromadorea</taxon>
        <taxon>Rhabditida</taxon>
        <taxon>Tylenchina</taxon>
        <taxon>Panagrolaimomorpha</taxon>
        <taxon>Strongyloidoidea</taxon>
        <taxon>Steinernematidae</taxon>
        <taxon>Steinernema</taxon>
    </lineage>
</organism>
<proteinExistence type="predicted"/>
<sequence length="152" mass="17429">MQKIAVLSFINANGDFIVDVVDSFYTDLTDSNNALIKDASDAAKLKVEDQEIWVPKKEYFMEGSDGFYELKEQKLEEFLGVIHGLEMKGISGKSNERLPVLGVYFQAKFVLQYCGDYFRTASRARFPRQEDSPRESLRFALYCGQYHQQGID</sequence>
<reference evidence="1 2" key="2">
    <citation type="journal article" date="2019" name="G3 (Bethesda)">
        <title>Hybrid Assembly of the Genome of the Entomopathogenic Nematode Steinernema carpocapsae Identifies the X-Chromosome.</title>
        <authorList>
            <person name="Serra L."/>
            <person name="Macchietto M."/>
            <person name="Macias-Munoz A."/>
            <person name="McGill C.J."/>
            <person name="Rodriguez I.M."/>
            <person name="Rodriguez B."/>
            <person name="Murad R."/>
            <person name="Mortazavi A."/>
        </authorList>
    </citation>
    <scope>NUCLEOTIDE SEQUENCE [LARGE SCALE GENOMIC DNA]</scope>
    <source>
        <strain evidence="1 2">ALL</strain>
    </source>
</reference>
<comment type="caution">
    <text evidence="1">The sequence shown here is derived from an EMBL/GenBank/DDBJ whole genome shotgun (WGS) entry which is preliminary data.</text>
</comment>
<dbReference type="EMBL" id="AZBU02000003">
    <property type="protein sequence ID" value="TKR88984.1"/>
    <property type="molecule type" value="Genomic_DNA"/>
</dbReference>
<gene>
    <name evidence="1" type="ORF">L596_013149</name>
</gene>
<evidence type="ECO:0000313" key="2">
    <source>
        <dbReference type="Proteomes" id="UP000298663"/>
    </source>
</evidence>
<name>A0A4U5P059_STECR</name>
<keyword evidence="2" id="KW-1185">Reference proteome</keyword>
<dbReference type="Proteomes" id="UP000298663">
    <property type="component" value="Unassembled WGS sequence"/>
</dbReference>
<reference evidence="1 2" key="1">
    <citation type="journal article" date="2015" name="Genome Biol.">
        <title>Comparative genomics of Steinernema reveals deeply conserved gene regulatory networks.</title>
        <authorList>
            <person name="Dillman A.R."/>
            <person name="Macchietto M."/>
            <person name="Porter C.F."/>
            <person name="Rogers A."/>
            <person name="Williams B."/>
            <person name="Antoshechkin I."/>
            <person name="Lee M.M."/>
            <person name="Goodwin Z."/>
            <person name="Lu X."/>
            <person name="Lewis E.E."/>
            <person name="Goodrich-Blair H."/>
            <person name="Stock S.P."/>
            <person name="Adams B.J."/>
            <person name="Sternberg P.W."/>
            <person name="Mortazavi A."/>
        </authorList>
    </citation>
    <scope>NUCLEOTIDE SEQUENCE [LARGE SCALE GENOMIC DNA]</scope>
    <source>
        <strain evidence="1 2">ALL</strain>
    </source>
</reference>